<evidence type="ECO:0000313" key="2">
    <source>
        <dbReference type="Proteomes" id="UP000784294"/>
    </source>
</evidence>
<dbReference type="EMBL" id="CAAALY010002014">
    <property type="protein sequence ID" value="VEL07575.1"/>
    <property type="molecule type" value="Genomic_DNA"/>
</dbReference>
<organism evidence="1 2">
    <name type="scientific">Protopolystoma xenopodis</name>
    <dbReference type="NCBI Taxonomy" id="117903"/>
    <lineage>
        <taxon>Eukaryota</taxon>
        <taxon>Metazoa</taxon>
        <taxon>Spiralia</taxon>
        <taxon>Lophotrochozoa</taxon>
        <taxon>Platyhelminthes</taxon>
        <taxon>Monogenea</taxon>
        <taxon>Polyopisthocotylea</taxon>
        <taxon>Polystomatidea</taxon>
        <taxon>Polystomatidae</taxon>
        <taxon>Protopolystoma</taxon>
    </lineage>
</organism>
<comment type="caution">
    <text evidence="1">The sequence shown here is derived from an EMBL/GenBank/DDBJ whole genome shotgun (WGS) entry which is preliminary data.</text>
</comment>
<name>A0A448WBC0_9PLAT</name>
<reference evidence="1" key="1">
    <citation type="submission" date="2018-11" db="EMBL/GenBank/DDBJ databases">
        <authorList>
            <consortium name="Pathogen Informatics"/>
        </authorList>
    </citation>
    <scope>NUCLEOTIDE SEQUENCE</scope>
</reference>
<gene>
    <name evidence="1" type="ORF">PXEA_LOCUS1015</name>
</gene>
<protein>
    <submittedName>
        <fullName evidence="1">Uncharacterized protein</fullName>
    </submittedName>
</protein>
<keyword evidence="2" id="KW-1185">Reference proteome</keyword>
<sequence>MRCQYPEQYVDSGLDLYKESEIPQEKLCLRYPLNASAVVRGINSYISQTAIRGVLMGQKGLLKVVSRLYHFQINMTIIDGGGKELKPA</sequence>
<accession>A0A448WBC0</accession>
<dbReference type="Proteomes" id="UP000784294">
    <property type="component" value="Unassembled WGS sequence"/>
</dbReference>
<proteinExistence type="predicted"/>
<dbReference type="AlphaFoldDB" id="A0A448WBC0"/>
<evidence type="ECO:0000313" key="1">
    <source>
        <dbReference type="EMBL" id="VEL07575.1"/>
    </source>
</evidence>